<protein>
    <submittedName>
        <fullName evidence="3">Ribonuclease P/MRP protein subunit POP5</fullName>
    </submittedName>
</protein>
<dbReference type="STRING" id="448386.A0A2V3ICL2"/>
<dbReference type="GO" id="GO:0030681">
    <property type="term" value="C:multimeric ribonuclease P complex"/>
    <property type="evidence" value="ECO:0007669"/>
    <property type="project" value="TreeGrafter"/>
</dbReference>
<dbReference type="GO" id="GO:0005730">
    <property type="term" value="C:nucleolus"/>
    <property type="evidence" value="ECO:0007669"/>
    <property type="project" value="TreeGrafter"/>
</dbReference>
<dbReference type="SUPFAM" id="SSF160350">
    <property type="entry name" value="Rnp2-like"/>
    <property type="match status" value="1"/>
</dbReference>
<proteinExistence type="inferred from homology"/>
<dbReference type="PANTHER" id="PTHR15441:SF2">
    <property type="entry name" value="RIBONUCLEASE P_MRP PROTEIN SUBUNIT POP5"/>
    <property type="match status" value="1"/>
</dbReference>
<comment type="caution">
    <text evidence="3">The sequence shown here is derived from an EMBL/GenBank/DDBJ whole genome shotgun (WGS) entry which is preliminary data.</text>
</comment>
<reference evidence="3 4" key="1">
    <citation type="journal article" date="2018" name="Mol. Biol. Evol.">
        <title>Analysis of the draft genome of the red seaweed Gracilariopsis chorda provides insights into genome size evolution in Rhodophyta.</title>
        <authorList>
            <person name="Lee J."/>
            <person name="Yang E.C."/>
            <person name="Graf L."/>
            <person name="Yang J.H."/>
            <person name="Qiu H."/>
            <person name="Zel Zion U."/>
            <person name="Chan C.X."/>
            <person name="Stephens T.G."/>
            <person name="Weber A.P.M."/>
            <person name="Boo G.H."/>
            <person name="Boo S.M."/>
            <person name="Kim K.M."/>
            <person name="Shin Y."/>
            <person name="Jung M."/>
            <person name="Lee S.J."/>
            <person name="Yim H.S."/>
            <person name="Lee J.H."/>
            <person name="Bhattacharya D."/>
            <person name="Yoon H.S."/>
        </authorList>
    </citation>
    <scope>NUCLEOTIDE SEQUENCE [LARGE SCALE GENOMIC DNA]</scope>
    <source>
        <strain evidence="3 4">SKKU-2015</strain>
        <tissue evidence="3">Whole body</tissue>
    </source>
</reference>
<evidence type="ECO:0000313" key="3">
    <source>
        <dbReference type="EMBL" id="PXF39824.1"/>
    </source>
</evidence>
<keyword evidence="2" id="KW-0819">tRNA processing</keyword>
<dbReference type="InterPro" id="IPR002759">
    <property type="entry name" value="Pop5/Rpp14/Rnp2-like"/>
</dbReference>
<dbReference type="PANTHER" id="PTHR15441">
    <property type="entry name" value="RIBONUCLEASE P PROTEIN SUBUNIT P14"/>
    <property type="match status" value="1"/>
</dbReference>
<keyword evidence="4" id="KW-1185">Reference proteome</keyword>
<dbReference type="GO" id="GO:0033204">
    <property type="term" value="F:ribonuclease P RNA binding"/>
    <property type="evidence" value="ECO:0007669"/>
    <property type="project" value="TreeGrafter"/>
</dbReference>
<dbReference type="OrthoDB" id="24745at2759"/>
<comment type="similarity">
    <text evidence="1">Belongs to the eukaryotic/archaeal RNase P protein component 2 family.</text>
</comment>
<gene>
    <name evidence="3" type="ORF">BWQ96_10465</name>
</gene>
<evidence type="ECO:0000256" key="2">
    <source>
        <dbReference type="ARBA" id="ARBA00022694"/>
    </source>
</evidence>
<evidence type="ECO:0000313" key="4">
    <source>
        <dbReference type="Proteomes" id="UP000247409"/>
    </source>
</evidence>
<dbReference type="InterPro" id="IPR038085">
    <property type="entry name" value="Rnp2-like_sf"/>
</dbReference>
<dbReference type="GO" id="GO:0000172">
    <property type="term" value="C:ribonuclease MRP complex"/>
    <property type="evidence" value="ECO:0007669"/>
    <property type="project" value="TreeGrafter"/>
</dbReference>
<dbReference type="Proteomes" id="UP000247409">
    <property type="component" value="Unassembled WGS sequence"/>
</dbReference>
<dbReference type="Pfam" id="PF01900">
    <property type="entry name" value="RNase_P_Rpp14"/>
    <property type="match status" value="1"/>
</dbReference>
<dbReference type="GO" id="GO:0001682">
    <property type="term" value="P:tRNA 5'-leader removal"/>
    <property type="evidence" value="ECO:0007669"/>
    <property type="project" value="InterPro"/>
</dbReference>
<accession>A0A2V3ICL2</accession>
<organism evidence="3 4">
    <name type="scientific">Gracilariopsis chorda</name>
    <dbReference type="NCBI Taxonomy" id="448386"/>
    <lineage>
        <taxon>Eukaryota</taxon>
        <taxon>Rhodophyta</taxon>
        <taxon>Florideophyceae</taxon>
        <taxon>Rhodymeniophycidae</taxon>
        <taxon>Gracilariales</taxon>
        <taxon>Gracilariaceae</taxon>
        <taxon>Gracilariopsis</taxon>
    </lineage>
</organism>
<dbReference type="AlphaFoldDB" id="A0A2V3ICL2"/>
<dbReference type="EMBL" id="NBIV01000427">
    <property type="protein sequence ID" value="PXF39824.1"/>
    <property type="molecule type" value="Genomic_DNA"/>
</dbReference>
<sequence length="153" mass="17193">MVRFKNRYLLCAIDSENSSEADIYGLQSKDIMAAVRSSLAINFGELAVGQLMSSLAMKLWSPALGIFLIRSCRDHFRLAWGAITFVTEIKCAPQLGQVRMTVLHVGGTIRACQKSAEEHGRKLIFQERNNGHMKTKLESAVKSTKWEMDLMEI</sequence>
<name>A0A2V3ICL2_9FLOR</name>
<dbReference type="Gene3D" id="3.30.70.3250">
    <property type="entry name" value="Ribonuclease P, Pop5 subunit"/>
    <property type="match status" value="1"/>
</dbReference>
<evidence type="ECO:0000256" key="1">
    <source>
        <dbReference type="ARBA" id="ARBA00010800"/>
    </source>
</evidence>